<evidence type="ECO:0000256" key="4">
    <source>
        <dbReference type="ARBA" id="ARBA00023136"/>
    </source>
</evidence>
<reference evidence="7 8" key="1">
    <citation type="submission" date="2019-03" db="EMBL/GenBank/DDBJ databases">
        <title>Genomic Encyclopedia of Type Strains, Phase IV (KMG-IV): sequencing the most valuable type-strain genomes for metagenomic binning, comparative biology and taxonomic classification.</title>
        <authorList>
            <person name="Goeker M."/>
        </authorList>
    </citation>
    <scope>NUCLEOTIDE SEQUENCE [LARGE SCALE GENOMIC DNA]</scope>
    <source>
        <strain evidence="7 8">DSM 13605</strain>
    </source>
</reference>
<proteinExistence type="predicted"/>
<dbReference type="AlphaFoldDB" id="A0A4R3NDQ6"/>
<keyword evidence="8" id="KW-1185">Reference proteome</keyword>
<evidence type="ECO:0000256" key="3">
    <source>
        <dbReference type="ARBA" id="ARBA00022989"/>
    </source>
</evidence>
<keyword evidence="3 5" id="KW-1133">Transmembrane helix</keyword>
<keyword evidence="4 5" id="KW-0472">Membrane</keyword>
<feature type="transmembrane region" description="Helical" evidence="5">
    <location>
        <begin position="16"/>
        <end position="35"/>
    </location>
</feature>
<feature type="transmembrane region" description="Helical" evidence="5">
    <location>
        <begin position="200"/>
        <end position="220"/>
    </location>
</feature>
<name>A0A4R3NDQ6_9GAMM</name>
<evidence type="ECO:0000313" key="8">
    <source>
        <dbReference type="Proteomes" id="UP000295414"/>
    </source>
</evidence>
<gene>
    <name evidence="7" type="ORF">EDC34_102198</name>
</gene>
<dbReference type="OrthoDB" id="9793824at2"/>
<dbReference type="Proteomes" id="UP000295414">
    <property type="component" value="Unassembled WGS sequence"/>
</dbReference>
<dbReference type="EMBL" id="SMAP01000002">
    <property type="protein sequence ID" value="TCT25310.1"/>
    <property type="molecule type" value="Genomic_DNA"/>
</dbReference>
<evidence type="ECO:0000259" key="6">
    <source>
        <dbReference type="Pfam" id="PF06271"/>
    </source>
</evidence>
<evidence type="ECO:0000313" key="7">
    <source>
        <dbReference type="EMBL" id="TCT25310.1"/>
    </source>
</evidence>
<feature type="domain" description="RDD" evidence="6">
    <location>
        <begin position="10"/>
        <end position="181"/>
    </location>
</feature>
<dbReference type="Pfam" id="PF06271">
    <property type="entry name" value="RDD"/>
    <property type="match status" value="1"/>
</dbReference>
<evidence type="ECO:0000256" key="2">
    <source>
        <dbReference type="ARBA" id="ARBA00022692"/>
    </source>
</evidence>
<comment type="subcellular location">
    <subcellularLocation>
        <location evidence="1">Membrane</location>
        <topology evidence="1">Multi-pass membrane protein</topology>
    </subcellularLocation>
</comment>
<keyword evidence="2 5" id="KW-0812">Transmembrane</keyword>
<protein>
    <submittedName>
        <fullName evidence="7">RDD family protein</fullName>
    </submittedName>
</protein>
<sequence length="234" mass="24370">MVRPPDPVAAGFWRRYAAWSLDAACLLPLVMLLGAGPLRRAWAQADAGLQALMTLVAGRLDAGLAQGDPPLALALAAAGDPRLQAAAGALTAALGTLLGLPLLLYALLAMAWALGFEASPWQATPGQRALGLRVTDAAGARAGAGRVLLRHLAAGLSWASLNLGHALAAFPPHLALHDRLSGTRVLARDGDPRLPAWARAWLWLQATACVFALAWLYRLLQAQVDAALRAALGS</sequence>
<evidence type="ECO:0000256" key="1">
    <source>
        <dbReference type="ARBA" id="ARBA00004141"/>
    </source>
</evidence>
<dbReference type="GO" id="GO:0016020">
    <property type="term" value="C:membrane"/>
    <property type="evidence" value="ECO:0007669"/>
    <property type="project" value="UniProtKB-SubCell"/>
</dbReference>
<dbReference type="InterPro" id="IPR010432">
    <property type="entry name" value="RDD"/>
</dbReference>
<evidence type="ECO:0000256" key="5">
    <source>
        <dbReference type="SAM" id="Phobius"/>
    </source>
</evidence>
<comment type="caution">
    <text evidence="7">The sequence shown here is derived from an EMBL/GenBank/DDBJ whole genome shotgun (WGS) entry which is preliminary data.</text>
</comment>
<feature type="transmembrane region" description="Helical" evidence="5">
    <location>
        <begin position="92"/>
        <end position="114"/>
    </location>
</feature>
<accession>A0A4R3NDQ6</accession>
<organism evidence="7 8">
    <name type="scientific">Thermomonas haemolytica</name>
    <dbReference type="NCBI Taxonomy" id="141949"/>
    <lineage>
        <taxon>Bacteria</taxon>
        <taxon>Pseudomonadati</taxon>
        <taxon>Pseudomonadota</taxon>
        <taxon>Gammaproteobacteria</taxon>
        <taxon>Lysobacterales</taxon>
        <taxon>Lysobacteraceae</taxon>
        <taxon>Thermomonas</taxon>
    </lineage>
</organism>